<dbReference type="Proteomes" id="UP001432027">
    <property type="component" value="Unassembled WGS sequence"/>
</dbReference>
<accession>A0AAV5SZG5</accession>
<feature type="non-terminal residue" evidence="2">
    <location>
        <position position="1"/>
    </location>
</feature>
<dbReference type="EMBL" id="BTSX01000003">
    <property type="protein sequence ID" value="GMS88150.1"/>
    <property type="molecule type" value="Genomic_DNA"/>
</dbReference>
<feature type="region of interest" description="Disordered" evidence="1">
    <location>
        <begin position="48"/>
        <end position="77"/>
    </location>
</feature>
<gene>
    <name evidence="2" type="ORF">PENTCL1PPCAC_10325</name>
</gene>
<proteinExistence type="predicted"/>
<protein>
    <recommendedName>
        <fullName evidence="4">Ribosomal protein</fullName>
    </recommendedName>
</protein>
<organism evidence="2 3">
    <name type="scientific">Pristionchus entomophagus</name>
    <dbReference type="NCBI Taxonomy" id="358040"/>
    <lineage>
        <taxon>Eukaryota</taxon>
        <taxon>Metazoa</taxon>
        <taxon>Ecdysozoa</taxon>
        <taxon>Nematoda</taxon>
        <taxon>Chromadorea</taxon>
        <taxon>Rhabditida</taxon>
        <taxon>Rhabditina</taxon>
        <taxon>Diplogasteromorpha</taxon>
        <taxon>Diplogasteroidea</taxon>
        <taxon>Neodiplogasteridae</taxon>
        <taxon>Pristionchus</taxon>
    </lineage>
</organism>
<evidence type="ECO:0008006" key="4">
    <source>
        <dbReference type="Google" id="ProtNLM"/>
    </source>
</evidence>
<evidence type="ECO:0000256" key="1">
    <source>
        <dbReference type="SAM" id="MobiDB-lite"/>
    </source>
</evidence>
<sequence>AQQSTGSRVSSQYSHKMRFTYAVRSIIRSREDAMKDLHIVHGITRRYGAADPKKQPANAQPFAVSTGPRMTRSHFFHRPHGPSTLLRIFPLHKGLIQKLKDLTVDPNWLLIKECEGCNFESGSDRA</sequence>
<feature type="non-terminal residue" evidence="2">
    <location>
        <position position="126"/>
    </location>
</feature>
<keyword evidence="3" id="KW-1185">Reference proteome</keyword>
<evidence type="ECO:0000313" key="3">
    <source>
        <dbReference type="Proteomes" id="UP001432027"/>
    </source>
</evidence>
<comment type="caution">
    <text evidence="2">The sequence shown here is derived from an EMBL/GenBank/DDBJ whole genome shotgun (WGS) entry which is preliminary data.</text>
</comment>
<reference evidence="2" key="1">
    <citation type="submission" date="2023-10" db="EMBL/GenBank/DDBJ databases">
        <title>Genome assembly of Pristionchus species.</title>
        <authorList>
            <person name="Yoshida K."/>
            <person name="Sommer R.J."/>
        </authorList>
    </citation>
    <scope>NUCLEOTIDE SEQUENCE</scope>
    <source>
        <strain evidence="2">RS0144</strain>
    </source>
</reference>
<evidence type="ECO:0000313" key="2">
    <source>
        <dbReference type="EMBL" id="GMS88150.1"/>
    </source>
</evidence>
<dbReference type="AlphaFoldDB" id="A0AAV5SZG5"/>
<name>A0AAV5SZG5_9BILA</name>